<dbReference type="CDD" id="cd06259">
    <property type="entry name" value="YdcF-like"/>
    <property type="match status" value="1"/>
</dbReference>
<dbReference type="PANTHER" id="PTHR30336">
    <property type="entry name" value="INNER MEMBRANE PROTEIN, PROBABLE PERMEASE"/>
    <property type="match status" value="1"/>
</dbReference>
<dbReference type="AlphaFoldDB" id="A0A935KBA5"/>
<dbReference type="Pfam" id="PF02698">
    <property type="entry name" value="DUF218"/>
    <property type="match status" value="1"/>
</dbReference>
<dbReference type="PANTHER" id="PTHR30336:SF4">
    <property type="entry name" value="ENVELOPE BIOGENESIS FACTOR ELYC"/>
    <property type="match status" value="1"/>
</dbReference>
<evidence type="ECO:0000256" key="1">
    <source>
        <dbReference type="SAM" id="Phobius"/>
    </source>
</evidence>
<feature type="transmembrane region" description="Helical" evidence="1">
    <location>
        <begin position="61"/>
        <end position="84"/>
    </location>
</feature>
<feature type="transmembrane region" description="Helical" evidence="1">
    <location>
        <begin position="36"/>
        <end position="54"/>
    </location>
</feature>
<protein>
    <submittedName>
        <fullName evidence="3">YdcF family protein</fullName>
    </submittedName>
</protein>
<comment type="caution">
    <text evidence="3">The sequence shown here is derived from an EMBL/GenBank/DDBJ whole genome shotgun (WGS) entry which is preliminary data.</text>
</comment>
<dbReference type="EMBL" id="JADJMS010000036">
    <property type="protein sequence ID" value="MBK7416235.1"/>
    <property type="molecule type" value="Genomic_DNA"/>
</dbReference>
<evidence type="ECO:0000313" key="4">
    <source>
        <dbReference type="Proteomes" id="UP000739411"/>
    </source>
</evidence>
<dbReference type="InterPro" id="IPR051599">
    <property type="entry name" value="Cell_Envelope_Assoc"/>
</dbReference>
<sequence>MKKAESTVQQATIRMAGITFESAMSIVWFIKNLLGALLLPPGNGLLLLGIAGVFRKKRWALGLSLFAGVLLIAQSLPVVSQWLITTLEQDAGPVVSEAKGAGAIVVLGSSLNFDAPEYGGDTANERTLVRLRYGAYLARKLDLPVLVSGGKPLRASKSEAAVMAEIMANELGVKVRWRETNSMDTADNARMSAEILSEAGIKRIVLVTQAFHMPRSRLLFEQAGLEVIPGPTGFRGLGAPPSVFDWVPSASAMQNSYYALHEWLGITWAKLSLRN</sequence>
<dbReference type="InterPro" id="IPR014729">
    <property type="entry name" value="Rossmann-like_a/b/a_fold"/>
</dbReference>
<dbReference type="Proteomes" id="UP000739411">
    <property type="component" value="Unassembled WGS sequence"/>
</dbReference>
<keyword evidence="1" id="KW-1133">Transmembrane helix</keyword>
<dbReference type="InterPro" id="IPR003848">
    <property type="entry name" value="DUF218"/>
</dbReference>
<dbReference type="GO" id="GO:0000270">
    <property type="term" value="P:peptidoglycan metabolic process"/>
    <property type="evidence" value="ECO:0007669"/>
    <property type="project" value="TreeGrafter"/>
</dbReference>
<name>A0A935KBA5_9RHOO</name>
<organism evidence="3 4">
    <name type="scientific">Candidatus Dechloromonas phosphorivorans</name>
    <dbReference type="NCBI Taxonomy" id="2899244"/>
    <lineage>
        <taxon>Bacteria</taxon>
        <taxon>Pseudomonadati</taxon>
        <taxon>Pseudomonadota</taxon>
        <taxon>Betaproteobacteria</taxon>
        <taxon>Rhodocyclales</taxon>
        <taxon>Azonexaceae</taxon>
        <taxon>Dechloromonas</taxon>
    </lineage>
</organism>
<keyword evidence="1" id="KW-0812">Transmembrane</keyword>
<dbReference type="GO" id="GO:0043164">
    <property type="term" value="P:Gram-negative-bacterium-type cell wall biogenesis"/>
    <property type="evidence" value="ECO:0007669"/>
    <property type="project" value="TreeGrafter"/>
</dbReference>
<evidence type="ECO:0000259" key="2">
    <source>
        <dbReference type="Pfam" id="PF02698"/>
    </source>
</evidence>
<reference evidence="3 4" key="1">
    <citation type="submission" date="2020-10" db="EMBL/GenBank/DDBJ databases">
        <title>Connecting structure to function with the recovery of over 1000 high-quality activated sludge metagenome-assembled genomes encoding full-length rRNA genes using long-read sequencing.</title>
        <authorList>
            <person name="Singleton C.M."/>
            <person name="Petriglieri F."/>
            <person name="Kristensen J.M."/>
            <person name="Kirkegaard R.H."/>
            <person name="Michaelsen T.Y."/>
            <person name="Andersen M.H."/>
            <person name="Karst S.M."/>
            <person name="Dueholm M.S."/>
            <person name="Nielsen P.H."/>
            <person name="Albertsen M."/>
        </authorList>
    </citation>
    <scope>NUCLEOTIDE SEQUENCE [LARGE SCALE GENOMIC DNA]</scope>
    <source>
        <strain evidence="3">EsbW_18-Q3-R4-48_BATAC.463</strain>
    </source>
</reference>
<dbReference type="Gene3D" id="3.40.50.620">
    <property type="entry name" value="HUPs"/>
    <property type="match status" value="1"/>
</dbReference>
<gene>
    <name evidence="3" type="ORF">IPJ38_15185</name>
</gene>
<dbReference type="GO" id="GO:0005886">
    <property type="term" value="C:plasma membrane"/>
    <property type="evidence" value="ECO:0007669"/>
    <property type="project" value="TreeGrafter"/>
</dbReference>
<feature type="domain" description="DUF218" evidence="2">
    <location>
        <begin position="103"/>
        <end position="265"/>
    </location>
</feature>
<feature type="transmembrane region" description="Helical" evidence="1">
    <location>
        <begin position="12"/>
        <end position="30"/>
    </location>
</feature>
<evidence type="ECO:0000313" key="3">
    <source>
        <dbReference type="EMBL" id="MBK7416235.1"/>
    </source>
</evidence>
<accession>A0A935KBA5</accession>
<proteinExistence type="predicted"/>
<keyword evidence="1" id="KW-0472">Membrane</keyword>